<reference evidence="1" key="1">
    <citation type="journal article" date="2020" name="mSystems">
        <title>Genome- and Community-Level Interaction Insights into Carbon Utilization and Element Cycling Functions of Hydrothermarchaeota in Hydrothermal Sediment.</title>
        <authorList>
            <person name="Zhou Z."/>
            <person name="Liu Y."/>
            <person name="Xu W."/>
            <person name="Pan J."/>
            <person name="Luo Z.H."/>
            <person name="Li M."/>
        </authorList>
    </citation>
    <scope>NUCLEOTIDE SEQUENCE [LARGE SCALE GENOMIC DNA]</scope>
    <source>
        <strain evidence="1">SpSt-418</strain>
    </source>
</reference>
<evidence type="ECO:0000313" key="1">
    <source>
        <dbReference type="EMBL" id="HFM99249.1"/>
    </source>
</evidence>
<protein>
    <submittedName>
        <fullName evidence="1">Uncharacterized protein</fullName>
    </submittedName>
</protein>
<gene>
    <name evidence="1" type="ORF">ENR64_16120</name>
</gene>
<accession>A0A7C3KEQ4</accession>
<dbReference type="EMBL" id="DSRU01000232">
    <property type="protein sequence ID" value="HFM99249.1"/>
    <property type="molecule type" value="Genomic_DNA"/>
</dbReference>
<dbReference type="AlphaFoldDB" id="A0A7C3KEQ4"/>
<sequence>MALKQVNCLVRVEKNSALCFNATNDFSVAQVIATGTTQLICFTPASILTQKNCQRFDNPEGSVLIIETKPPTSLFDTSD</sequence>
<organism evidence="1">
    <name type="scientific">Oscillatoriales cyanobacterium SpSt-418</name>
    <dbReference type="NCBI Taxonomy" id="2282169"/>
    <lineage>
        <taxon>Bacteria</taxon>
        <taxon>Bacillati</taxon>
        <taxon>Cyanobacteriota</taxon>
        <taxon>Cyanophyceae</taxon>
        <taxon>Oscillatoriophycideae</taxon>
        <taxon>Oscillatoriales</taxon>
    </lineage>
</organism>
<proteinExistence type="predicted"/>
<comment type="caution">
    <text evidence="1">The sequence shown here is derived from an EMBL/GenBank/DDBJ whole genome shotgun (WGS) entry which is preliminary data.</text>
</comment>
<name>A0A7C3KEQ4_9CYAN</name>